<name>A0AAE3JZN4_9BACT</name>
<dbReference type="AlphaFoldDB" id="A0AAE3JZN4"/>
<sequence>MKKRLSYLIFCLVIPTVVLGGVWLFRDRQYVWIYLCVAVLSCVPFFIHFEKSENDTRKLVLIAAMIALSVIGRIIFTPVPGFKPVTAMVVITAMYFGSEAGFMTGSLSALISNFCFGQGPWTPFQMFSWGILGFIAGIIARQLRENKVVLAIYGIVSGVLYSFLMDVWTVLSADGYFNFSRYLAAVAASAEFTVIYAVSNVIFLLLFAKPIGKMLERIKVKYEL</sequence>
<accession>A0AAE3JZN4</accession>
<feature type="transmembrane region" description="Helical" evidence="1">
    <location>
        <begin position="126"/>
        <end position="143"/>
    </location>
</feature>
<evidence type="ECO:0000256" key="1">
    <source>
        <dbReference type="SAM" id="Phobius"/>
    </source>
</evidence>
<feature type="transmembrane region" description="Helical" evidence="1">
    <location>
        <begin position="31"/>
        <end position="47"/>
    </location>
</feature>
<keyword evidence="1" id="KW-1133">Transmembrane helix</keyword>
<reference evidence="2 3" key="1">
    <citation type="submission" date="2022-03" db="EMBL/GenBank/DDBJ databases">
        <title>Metagenome-assembled genomes from swine fecal metagenomes.</title>
        <authorList>
            <person name="Holman D.B."/>
            <person name="Kommadath A."/>
        </authorList>
    </citation>
    <scope>NUCLEOTIDE SEQUENCE [LARGE SCALE GENOMIC DNA]</scope>
    <source>
        <strain evidence="2">SUG147</strain>
    </source>
</reference>
<dbReference type="Gene3D" id="1.10.1760.20">
    <property type="match status" value="1"/>
</dbReference>
<feature type="transmembrane region" description="Helical" evidence="1">
    <location>
        <begin position="7"/>
        <end position="25"/>
    </location>
</feature>
<dbReference type="InterPro" id="IPR009825">
    <property type="entry name" value="ECF_substrate-spec-like"/>
</dbReference>
<organism evidence="2 3">
    <name type="scientific">Candidatus Colimorpha enterica</name>
    <dbReference type="NCBI Taxonomy" id="3083063"/>
    <lineage>
        <taxon>Bacteria</taxon>
        <taxon>Pseudomonadati</taxon>
        <taxon>Bacteroidota</taxon>
        <taxon>Bacteroidia</taxon>
        <taxon>Bacteroidales</taxon>
        <taxon>Candidatus Colimorpha</taxon>
    </lineage>
</organism>
<comment type="caution">
    <text evidence="2">The sequence shown here is derived from an EMBL/GenBank/DDBJ whole genome shotgun (WGS) entry which is preliminary data.</text>
</comment>
<dbReference type="Pfam" id="PF07155">
    <property type="entry name" value="ECF-ribofla_trS"/>
    <property type="match status" value="1"/>
</dbReference>
<proteinExistence type="predicted"/>
<keyword evidence="1" id="KW-0812">Transmembrane</keyword>
<dbReference type="GO" id="GO:0016020">
    <property type="term" value="C:membrane"/>
    <property type="evidence" value="ECO:0007669"/>
    <property type="project" value="InterPro"/>
</dbReference>
<evidence type="ECO:0000313" key="3">
    <source>
        <dbReference type="Proteomes" id="UP001139365"/>
    </source>
</evidence>
<dbReference type="PANTHER" id="PTHR37815">
    <property type="entry name" value="UPF0397 PROTEIN BC_2624-RELATED"/>
    <property type="match status" value="1"/>
</dbReference>
<dbReference type="EMBL" id="JALEMU010000042">
    <property type="protein sequence ID" value="MCI5755132.1"/>
    <property type="molecule type" value="Genomic_DNA"/>
</dbReference>
<evidence type="ECO:0000313" key="2">
    <source>
        <dbReference type="EMBL" id="MCI5755132.1"/>
    </source>
</evidence>
<feature type="transmembrane region" description="Helical" evidence="1">
    <location>
        <begin position="150"/>
        <end position="171"/>
    </location>
</feature>
<keyword evidence="1" id="KW-0472">Membrane</keyword>
<gene>
    <name evidence="2" type="ORF">MR241_02420</name>
</gene>
<dbReference type="Proteomes" id="UP001139365">
    <property type="component" value="Unassembled WGS sequence"/>
</dbReference>
<feature type="transmembrane region" description="Helical" evidence="1">
    <location>
        <begin position="183"/>
        <end position="208"/>
    </location>
</feature>
<dbReference type="PANTHER" id="PTHR37815:SF3">
    <property type="entry name" value="UPF0397 PROTEIN SPR0429"/>
    <property type="match status" value="1"/>
</dbReference>
<feature type="transmembrane region" description="Helical" evidence="1">
    <location>
        <begin position="59"/>
        <end position="76"/>
    </location>
</feature>
<protein>
    <submittedName>
        <fullName evidence="2">ECF transporter S component</fullName>
    </submittedName>
</protein>